<dbReference type="Proteomes" id="UP001328733">
    <property type="component" value="Unassembled WGS sequence"/>
</dbReference>
<dbReference type="InterPro" id="IPR010323">
    <property type="entry name" value="DUF924"/>
</dbReference>
<proteinExistence type="predicted"/>
<reference evidence="1 2" key="1">
    <citation type="submission" date="2024-01" db="EMBL/GenBank/DDBJ databases">
        <title>Genomic insights into the taxonomy and metabolism of the cyanobacterium Pannus brasiliensis CCIBt3594.</title>
        <authorList>
            <person name="Machado M."/>
            <person name="Botero N.B."/>
            <person name="Andreote A.P.D."/>
            <person name="Feitosa A.M.T."/>
            <person name="Popin R."/>
            <person name="Sivonen K."/>
            <person name="Fiore M.F."/>
        </authorList>
    </citation>
    <scope>NUCLEOTIDE SEQUENCE [LARGE SCALE GENOMIC DNA]</scope>
    <source>
        <strain evidence="1 2">CCIBt3594</strain>
    </source>
</reference>
<dbReference type="Gene3D" id="1.20.58.320">
    <property type="entry name" value="TPR-like"/>
    <property type="match status" value="1"/>
</dbReference>
<dbReference type="RefSeq" id="WP_332865906.1">
    <property type="nucleotide sequence ID" value="NZ_JBAFSM010000028.1"/>
</dbReference>
<name>A0AAW9QNF2_9CHRO</name>
<dbReference type="EMBL" id="JBAFSM010000028">
    <property type="protein sequence ID" value="MEG3438425.1"/>
    <property type="molecule type" value="Genomic_DNA"/>
</dbReference>
<dbReference type="AlphaFoldDB" id="A0AAW9QNF2"/>
<dbReference type="SUPFAM" id="SSF48452">
    <property type="entry name" value="TPR-like"/>
    <property type="match status" value="1"/>
</dbReference>
<protein>
    <submittedName>
        <fullName evidence="1">DUF924 family protein</fullName>
    </submittedName>
</protein>
<accession>A0AAW9QNF2</accession>
<evidence type="ECO:0000313" key="2">
    <source>
        <dbReference type="Proteomes" id="UP001328733"/>
    </source>
</evidence>
<keyword evidence="2" id="KW-1185">Reference proteome</keyword>
<dbReference type="Gene3D" id="1.25.40.10">
    <property type="entry name" value="Tetratricopeptide repeat domain"/>
    <property type="match status" value="1"/>
</dbReference>
<gene>
    <name evidence="1" type="ORF">V0288_14940</name>
</gene>
<dbReference type="InterPro" id="IPR011990">
    <property type="entry name" value="TPR-like_helical_dom_sf"/>
</dbReference>
<organism evidence="1 2">
    <name type="scientific">Pannus brasiliensis CCIBt3594</name>
    <dbReference type="NCBI Taxonomy" id="1427578"/>
    <lineage>
        <taxon>Bacteria</taxon>
        <taxon>Bacillati</taxon>
        <taxon>Cyanobacteriota</taxon>
        <taxon>Cyanophyceae</taxon>
        <taxon>Oscillatoriophycideae</taxon>
        <taxon>Chroococcales</taxon>
        <taxon>Microcystaceae</taxon>
        <taxon>Pannus</taxon>
    </lineage>
</organism>
<comment type="caution">
    <text evidence="1">The sequence shown here is derived from an EMBL/GenBank/DDBJ whole genome shotgun (WGS) entry which is preliminary data.</text>
</comment>
<evidence type="ECO:0000313" key="1">
    <source>
        <dbReference type="EMBL" id="MEG3438425.1"/>
    </source>
</evidence>
<dbReference type="Pfam" id="PF06041">
    <property type="entry name" value="DUF924"/>
    <property type="match status" value="1"/>
</dbReference>
<sequence length="190" mass="22374">MIPENILDFWFGKVDSPEYGKPRREWFQKDPVFDDRIRSNFLPLYRQAATGALDSWKNDPLSCLALIITLDQFSRNLFRGKPEAFATDELALSHAKHAVERRFDRSLLPVQRWFIYLPFEHSENIEEQRRGIELWKSLADDPDSAEPIDYAYRHLAVIDRFGRFPHRNSILGRMTTPEEEEFLQQPGSSF</sequence>